<dbReference type="HOGENOM" id="CLU_035527_0_1_0"/>
<dbReference type="Pfam" id="PF00483">
    <property type="entry name" value="NTP_transferase"/>
    <property type="match status" value="1"/>
</dbReference>
<evidence type="ECO:0000256" key="7">
    <source>
        <dbReference type="ARBA" id="ARBA00047343"/>
    </source>
</evidence>
<feature type="domain" description="MannoseP isomerase/GMP-like beta-helix" evidence="9">
    <location>
        <begin position="294"/>
        <end position="348"/>
    </location>
</feature>
<gene>
    <name evidence="10" type="ordered locus">CLDAP_39640</name>
</gene>
<dbReference type="RefSeq" id="WP_014435224.1">
    <property type="nucleotide sequence ID" value="NC_017079.1"/>
</dbReference>
<dbReference type="KEGG" id="cap:CLDAP_39640"/>
<dbReference type="InterPro" id="IPR029044">
    <property type="entry name" value="Nucleotide-diphossugar_trans"/>
</dbReference>
<evidence type="ECO:0000256" key="5">
    <source>
        <dbReference type="ARBA" id="ARBA00022741"/>
    </source>
</evidence>
<comment type="catalytic activity">
    <reaction evidence="7">
        <text>alpha-D-mannose 1-phosphate + GTP + H(+) = GDP-alpha-D-mannose + diphosphate</text>
        <dbReference type="Rhea" id="RHEA:15229"/>
        <dbReference type="ChEBI" id="CHEBI:15378"/>
        <dbReference type="ChEBI" id="CHEBI:33019"/>
        <dbReference type="ChEBI" id="CHEBI:37565"/>
        <dbReference type="ChEBI" id="CHEBI:57527"/>
        <dbReference type="ChEBI" id="CHEBI:58409"/>
        <dbReference type="EC" id="2.7.7.13"/>
    </reaction>
</comment>
<evidence type="ECO:0000313" key="11">
    <source>
        <dbReference type="Proteomes" id="UP000007880"/>
    </source>
</evidence>
<dbReference type="EC" id="2.7.7.13" evidence="2"/>
<dbReference type="AlphaFoldDB" id="I0I9R6"/>
<keyword evidence="5" id="KW-0547">Nucleotide-binding</keyword>
<dbReference type="Proteomes" id="UP000007880">
    <property type="component" value="Chromosome"/>
</dbReference>
<dbReference type="InterPro" id="IPR054566">
    <property type="entry name" value="ManC/GMP-like_b-helix"/>
</dbReference>
<evidence type="ECO:0000313" key="10">
    <source>
        <dbReference type="EMBL" id="BAM02004.1"/>
    </source>
</evidence>
<dbReference type="PANTHER" id="PTHR46390">
    <property type="entry name" value="MANNOSE-1-PHOSPHATE GUANYLYLTRANSFERASE"/>
    <property type="match status" value="1"/>
</dbReference>
<accession>I0I9R6</accession>
<dbReference type="GO" id="GO:0005525">
    <property type="term" value="F:GTP binding"/>
    <property type="evidence" value="ECO:0007669"/>
    <property type="project" value="UniProtKB-KW"/>
</dbReference>
<organism evidence="10 11">
    <name type="scientific">Caldilinea aerophila (strain DSM 14535 / JCM 11387 / NBRC 104270 / STL-6-O1)</name>
    <dbReference type="NCBI Taxonomy" id="926550"/>
    <lineage>
        <taxon>Bacteria</taxon>
        <taxon>Bacillati</taxon>
        <taxon>Chloroflexota</taxon>
        <taxon>Caldilineae</taxon>
        <taxon>Caldilineales</taxon>
        <taxon>Caldilineaceae</taxon>
        <taxon>Caldilinea</taxon>
    </lineage>
</organism>
<evidence type="ECO:0000256" key="3">
    <source>
        <dbReference type="ARBA" id="ARBA00022679"/>
    </source>
</evidence>
<keyword evidence="11" id="KW-1185">Reference proteome</keyword>
<dbReference type="Pfam" id="PF22640">
    <property type="entry name" value="ManC_GMP_beta-helix"/>
    <property type="match status" value="1"/>
</dbReference>
<evidence type="ECO:0000256" key="1">
    <source>
        <dbReference type="ARBA" id="ARBA00006115"/>
    </source>
</evidence>
<dbReference type="EMBL" id="AP012337">
    <property type="protein sequence ID" value="BAM02004.1"/>
    <property type="molecule type" value="Genomic_DNA"/>
</dbReference>
<dbReference type="GO" id="GO:0009298">
    <property type="term" value="P:GDP-mannose biosynthetic process"/>
    <property type="evidence" value="ECO:0007669"/>
    <property type="project" value="TreeGrafter"/>
</dbReference>
<evidence type="ECO:0000256" key="2">
    <source>
        <dbReference type="ARBA" id="ARBA00012387"/>
    </source>
</evidence>
<evidence type="ECO:0000259" key="8">
    <source>
        <dbReference type="Pfam" id="PF00483"/>
    </source>
</evidence>
<name>I0I9R6_CALAS</name>
<dbReference type="PANTHER" id="PTHR46390:SF1">
    <property type="entry name" value="MANNOSE-1-PHOSPHATE GUANYLYLTRANSFERASE"/>
    <property type="match status" value="1"/>
</dbReference>
<evidence type="ECO:0000259" key="9">
    <source>
        <dbReference type="Pfam" id="PF22640"/>
    </source>
</evidence>
<dbReference type="InterPro" id="IPR005835">
    <property type="entry name" value="NTP_transferase_dom"/>
</dbReference>
<dbReference type="SUPFAM" id="SSF53448">
    <property type="entry name" value="Nucleotide-diphospho-sugar transferases"/>
    <property type="match status" value="1"/>
</dbReference>
<sequence>MYAVILAGGVGTRLWPRSRENRPKQFSDITGSGFTMIQETAQRLEGLIDSTRLFVVTGPAYADLVKEQLPQISMRQLIIEPSGRNTAPAIGLASLYLRREDPGAVMAILPADHVILHADRFRAALRRAADVAQKGFLVTLGIEPTFAHTGYGYIKRGELLSTVEGIPAYRVERFLEKPNRAAAEQFLAEGGYYWNGGIFVSRVDTMLNEFARQAPEIYKRLEQIDAALDTPEAQKVLESVWQEMPSISIDYAVMEGAQKVAMVPLKAGWNDVGSWDALETVLEQDESGNRIARGEVLLLDSHDNIVYSDKRLVALINVNNLVVVDTGDTLLIGDKGNMQRVKEVVEQLRAQGRTELL</sequence>
<feature type="domain" description="Nucleotidyl transferase" evidence="8">
    <location>
        <begin position="3"/>
        <end position="286"/>
    </location>
</feature>
<dbReference type="CDD" id="cd02509">
    <property type="entry name" value="GDP-M1P_Guanylyltransferase"/>
    <property type="match status" value="1"/>
</dbReference>
<comment type="similarity">
    <text evidence="1">Belongs to the mannose-6-phosphate isomerase type 2 family.</text>
</comment>
<evidence type="ECO:0000256" key="6">
    <source>
        <dbReference type="ARBA" id="ARBA00023134"/>
    </source>
</evidence>
<dbReference type="eggNOG" id="COG0836">
    <property type="taxonomic scope" value="Bacteria"/>
</dbReference>
<proteinExistence type="inferred from homology"/>
<dbReference type="STRING" id="926550.CLDAP_39640"/>
<dbReference type="InterPro" id="IPR051161">
    <property type="entry name" value="Mannose-6P_isomerase_type2"/>
</dbReference>
<keyword evidence="4" id="KW-0548">Nucleotidyltransferase</keyword>
<dbReference type="SUPFAM" id="SSF159283">
    <property type="entry name" value="Guanosine diphospho-D-mannose pyrophosphorylase/mannose-6-phosphate isomerase linker domain"/>
    <property type="match status" value="1"/>
</dbReference>
<dbReference type="GO" id="GO:0004475">
    <property type="term" value="F:mannose-1-phosphate guanylyltransferase (GTP) activity"/>
    <property type="evidence" value="ECO:0007669"/>
    <property type="project" value="UniProtKB-EC"/>
</dbReference>
<evidence type="ECO:0000256" key="4">
    <source>
        <dbReference type="ARBA" id="ARBA00022695"/>
    </source>
</evidence>
<keyword evidence="6" id="KW-0342">GTP-binding</keyword>
<dbReference type="PATRIC" id="fig|926550.5.peg.4265"/>
<dbReference type="InterPro" id="IPR049577">
    <property type="entry name" value="GMPP_N"/>
</dbReference>
<dbReference type="OrthoDB" id="9806359at2"/>
<protein>
    <recommendedName>
        <fullName evidence="2">mannose-1-phosphate guanylyltransferase</fullName>
        <ecNumber evidence="2">2.7.7.13</ecNumber>
    </recommendedName>
</protein>
<dbReference type="Gene3D" id="3.90.550.10">
    <property type="entry name" value="Spore Coat Polysaccharide Biosynthesis Protein SpsA, Chain A"/>
    <property type="match status" value="1"/>
</dbReference>
<dbReference type="FunFam" id="3.90.550.10:FF:000046">
    <property type="entry name" value="Mannose-1-phosphate guanylyltransferase (GDP)"/>
    <property type="match status" value="1"/>
</dbReference>
<reference evidence="10 11" key="1">
    <citation type="submission" date="2012-02" db="EMBL/GenBank/DDBJ databases">
        <title>Complete genome sequence of Caldilinea aerophila DSM 14535 (= NBRC 102666).</title>
        <authorList>
            <person name="Oguchi A."/>
            <person name="Hosoyama A."/>
            <person name="Sekine M."/>
            <person name="Fukai R."/>
            <person name="Kato Y."/>
            <person name="Nakamura S."/>
            <person name="Hanada S."/>
            <person name="Yamazaki S."/>
            <person name="Fujita N."/>
        </authorList>
    </citation>
    <scope>NUCLEOTIDE SEQUENCE [LARGE SCALE GENOMIC DNA]</scope>
    <source>
        <strain evidence="11">DSM 14535 / JCM 11387 / NBRC 104270 / STL-6-O1</strain>
    </source>
</reference>
<keyword evidence="3 10" id="KW-0808">Transferase</keyword>